<keyword evidence="2" id="KW-0472">Membrane</keyword>
<keyword evidence="2" id="KW-0812">Transmembrane</keyword>
<feature type="coiled-coil region" evidence="1">
    <location>
        <begin position="32"/>
        <end position="66"/>
    </location>
</feature>
<reference evidence="3 4" key="1">
    <citation type="submission" date="2018-06" db="EMBL/GenBank/DDBJ databases">
        <authorList>
            <consortium name="Pathogen Informatics"/>
            <person name="Doyle S."/>
        </authorList>
    </citation>
    <scope>NUCLEOTIDE SEQUENCE [LARGE SCALE GENOMIC DNA]</scope>
    <source>
        <strain evidence="3 4">NCTC10295</strain>
    </source>
</reference>
<evidence type="ECO:0000313" key="4">
    <source>
        <dbReference type="Proteomes" id="UP000254651"/>
    </source>
</evidence>
<keyword evidence="4" id="KW-1185">Reference proteome</keyword>
<sequence length="90" mass="10724">MSEALFAVIVMAGFFLLIGFALYLDYKDRSKYLGLLEALANMEEELEKERKSRKQAQIELQDCIEKRNRMGLEFSRRLCEERRKRESENK</sequence>
<evidence type="ECO:0000256" key="2">
    <source>
        <dbReference type="SAM" id="Phobius"/>
    </source>
</evidence>
<evidence type="ECO:0000256" key="1">
    <source>
        <dbReference type="SAM" id="Coils"/>
    </source>
</evidence>
<dbReference type="Proteomes" id="UP000254651">
    <property type="component" value="Unassembled WGS sequence"/>
</dbReference>
<proteinExistence type="predicted"/>
<accession>A0A378UJA1</accession>
<gene>
    <name evidence="3" type="ORF">NCTC10295_02182</name>
</gene>
<protein>
    <submittedName>
        <fullName evidence="3">Uncharacterized protein</fullName>
    </submittedName>
</protein>
<keyword evidence="1" id="KW-0175">Coiled coil</keyword>
<name>A0A378UJA1_BERDE</name>
<dbReference type="AlphaFoldDB" id="A0A378UJA1"/>
<evidence type="ECO:0000313" key="3">
    <source>
        <dbReference type="EMBL" id="STZ77365.1"/>
    </source>
</evidence>
<keyword evidence="2" id="KW-1133">Transmembrane helix</keyword>
<dbReference type="EMBL" id="UGQS01000002">
    <property type="protein sequence ID" value="STZ77365.1"/>
    <property type="molecule type" value="Genomic_DNA"/>
</dbReference>
<organism evidence="3 4">
    <name type="scientific">Bergeriella denitrificans</name>
    <name type="common">Neisseria denitrificans</name>
    <dbReference type="NCBI Taxonomy" id="494"/>
    <lineage>
        <taxon>Bacteria</taxon>
        <taxon>Pseudomonadati</taxon>
        <taxon>Pseudomonadota</taxon>
        <taxon>Betaproteobacteria</taxon>
        <taxon>Neisseriales</taxon>
        <taxon>Neisseriaceae</taxon>
        <taxon>Bergeriella</taxon>
    </lineage>
</organism>
<feature type="transmembrane region" description="Helical" evidence="2">
    <location>
        <begin position="6"/>
        <end position="24"/>
    </location>
</feature>
<dbReference type="RefSeq" id="WP_066075614.1">
    <property type="nucleotide sequence ID" value="NZ_CP181246.1"/>
</dbReference>